<dbReference type="PANTHER" id="PTHR48090:SF1">
    <property type="entry name" value="PROPHAGE BACTOPRENOL GLUCOSYL TRANSFERASE HOMOLOG"/>
    <property type="match status" value="1"/>
</dbReference>
<dbReference type="RefSeq" id="WP_099623594.1">
    <property type="nucleotide sequence ID" value="NZ_CP024201.1"/>
</dbReference>
<name>A0A2D2B2A9_9CAUL</name>
<reference evidence="12 13" key="1">
    <citation type="submission" date="2017-10" db="EMBL/GenBank/DDBJ databases">
        <title>Genome sequence of Caulobacter mirabilis FWC38.</title>
        <authorList>
            <person name="Fiebig A."/>
            <person name="Crosson S."/>
        </authorList>
    </citation>
    <scope>NUCLEOTIDE SEQUENCE [LARGE SCALE GENOMIC DNA]</scope>
    <source>
        <strain evidence="12 13">FWC 38</strain>
    </source>
</reference>
<evidence type="ECO:0000256" key="5">
    <source>
        <dbReference type="ARBA" id="ARBA00022692"/>
    </source>
</evidence>
<dbReference type="Gene3D" id="3.90.550.10">
    <property type="entry name" value="Spore Coat Polysaccharide Biosynthesis Protein SpsA, Chain A"/>
    <property type="match status" value="1"/>
</dbReference>
<dbReference type="CDD" id="cd04187">
    <property type="entry name" value="DPM1_like_bac"/>
    <property type="match status" value="1"/>
</dbReference>
<dbReference type="Proteomes" id="UP000228945">
    <property type="component" value="Chromosome"/>
</dbReference>
<dbReference type="SUPFAM" id="SSF53448">
    <property type="entry name" value="Nucleotide-diphospho-sugar transferases"/>
    <property type="match status" value="1"/>
</dbReference>
<dbReference type="KEGG" id="cmb:CSW64_19115"/>
<evidence type="ECO:0000259" key="11">
    <source>
        <dbReference type="Pfam" id="PF00535"/>
    </source>
</evidence>
<comment type="similarity">
    <text evidence="8">Belongs to the glycosyltransferase 2 family. GtrB subfamily.</text>
</comment>
<feature type="domain" description="Glycosyltransferase 2-like" evidence="11">
    <location>
        <begin position="8"/>
        <end position="175"/>
    </location>
</feature>
<gene>
    <name evidence="12" type="ORF">CSW64_19115</name>
</gene>
<dbReference type="FunFam" id="3.90.550.10:FF:000079">
    <property type="entry name" value="Probable glycosyl transferase"/>
    <property type="match status" value="1"/>
</dbReference>
<keyword evidence="3" id="KW-0328">Glycosyltransferase</keyword>
<dbReference type="EMBL" id="CP024201">
    <property type="protein sequence ID" value="ATQ44346.1"/>
    <property type="molecule type" value="Genomic_DNA"/>
</dbReference>
<dbReference type="GO" id="GO:0005886">
    <property type="term" value="C:plasma membrane"/>
    <property type="evidence" value="ECO:0007669"/>
    <property type="project" value="UniProtKB-SubCell"/>
</dbReference>
<feature type="transmembrane region" description="Helical" evidence="10">
    <location>
        <begin position="271"/>
        <end position="296"/>
    </location>
</feature>
<evidence type="ECO:0000256" key="8">
    <source>
        <dbReference type="ARBA" id="ARBA00038152"/>
    </source>
</evidence>
<feature type="region of interest" description="Disordered" evidence="9">
    <location>
        <begin position="320"/>
        <end position="340"/>
    </location>
</feature>
<evidence type="ECO:0000256" key="9">
    <source>
        <dbReference type="SAM" id="MobiDB-lite"/>
    </source>
</evidence>
<keyword evidence="6 10" id="KW-1133">Transmembrane helix</keyword>
<evidence type="ECO:0000313" key="13">
    <source>
        <dbReference type="Proteomes" id="UP000228945"/>
    </source>
</evidence>
<dbReference type="OrthoDB" id="276604at2"/>
<evidence type="ECO:0000313" key="12">
    <source>
        <dbReference type="EMBL" id="ATQ44346.1"/>
    </source>
</evidence>
<evidence type="ECO:0000256" key="7">
    <source>
        <dbReference type="ARBA" id="ARBA00023136"/>
    </source>
</evidence>
<dbReference type="GO" id="GO:0016757">
    <property type="term" value="F:glycosyltransferase activity"/>
    <property type="evidence" value="ECO:0007669"/>
    <property type="project" value="UniProtKB-KW"/>
</dbReference>
<proteinExistence type="inferred from homology"/>
<evidence type="ECO:0000256" key="2">
    <source>
        <dbReference type="ARBA" id="ARBA00022475"/>
    </source>
</evidence>
<sequence length="340" mass="37802">MTAKTVLSLIVPVHNEVGGITPFLDRTRPVLEQVTRSFGPAATFEVLFVNDGSTDATLDELRQARAADGRIRIVSLSRNFGKDVALAAGLEHAAGMAVIPIDVDLQDPPELIPQMVERWLAGFDVVAARRADRSSDSWLKRTTARGFYKIFNHMADRPILADAGDYRLLSRRVVEVLNRFPERARFMKGLFSWVGFKTCHVDYVRAERETGTSKWRYWRLWNFAIDGITSSTTVPLRIWSYLGGIAALAAFAYAAFLVVRTLAFGADVPGYASLMVVVLMFGGLNLLSLGVIGEYLGRTYTEVKGRPLYIVDQTFGFEEPAQAPRAAEPAVEAERPRRRA</sequence>
<dbReference type="AlphaFoldDB" id="A0A2D2B2A9"/>
<accession>A0A2D2B2A9</accession>
<evidence type="ECO:0000256" key="4">
    <source>
        <dbReference type="ARBA" id="ARBA00022679"/>
    </source>
</evidence>
<dbReference type="Pfam" id="PF00535">
    <property type="entry name" value="Glycos_transf_2"/>
    <property type="match status" value="1"/>
</dbReference>
<evidence type="ECO:0000256" key="10">
    <source>
        <dbReference type="SAM" id="Phobius"/>
    </source>
</evidence>
<feature type="compositionally biased region" description="Low complexity" evidence="9">
    <location>
        <begin position="320"/>
        <end position="330"/>
    </location>
</feature>
<evidence type="ECO:0000256" key="1">
    <source>
        <dbReference type="ARBA" id="ARBA00004651"/>
    </source>
</evidence>
<dbReference type="InterPro" id="IPR029044">
    <property type="entry name" value="Nucleotide-diphossugar_trans"/>
</dbReference>
<feature type="transmembrane region" description="Helical" evidence="10">
    <location>
        <begin position="238"/>
        <end position="259"/>
    </location>
</feature>
<keyword evidence="13" id="KW-1185">Reference proteome</keyword>
<keyword evidence="5 10" id="KW-0812">Transmembrane</keyword>
<keyword evidence="4 12" id="KW-0808">Transferase</keyword>
<protein>
    <submittedName>
        <fullName evidence="12">Bactoprenol glucosyl transferase</fullName>
    </submittedName>
</protein>
<dbReference type="InterPro" id="IPR050256">
    <property type="entry name" value="Glycosyltransferase_2"/>
</dbReference>
<comment type="subcellular location">
    <subcellularLocation>
        <location evidence="1">Cell membrane</location>
        <topology evidence="1">Multi-pass membrane protein</topology>
    </subcellularLocation>
</comment>
<organism evidence="12 13">
    <name type="scientific">Caulobacter mirabilis</name>
    <dbReference type="NCBI Taxonomy" id="69666"/>
    <lineage>
        <taxon>Bacteria</taxon>
        <taxon>Pseudomonadati</taxon>
        <taxon>Pseudomonadota</taxon>
        <taxon>Alphaproteobacteria</taxon>
        <taxon>Caulobacterales</taxon>
        <taxon>Caulobacteraceae</taxon>
        <taxon>Caulobacter</taxon>
    </lineage>
</organism>
<dbReference type="PANTHER" id="PTHR48090">
    <property type="entry name" value="UNDECAPRENYL-PHOSPHATE 4-DEOXY-4-FORMAMIDO-L-ARABINOSE TRANSFERASE-RELATED"/>
    <property type="match status" value="1"/>
</dbReference>
<keyword evidence="7 10" id="KW-0472">Membrane</keyword>
<evidence type="ECO:0000256" key="3">
    <source>
        <dbReference type="ARBA" id="ARBA00022676"/>
    </source>
</evidence>
<evidence type="ECO:0000256" key="6">
    <source>
        <dbReference type="ARBA" id="ARBA00022989"/>
    </source>
</evidence>
<dbReference type="InterPro" id="IPR001173">
    <property type="entry name" value="Glyco_trans_2-like"/>
</dbReference>
<keyword evidence="2" id="KW-1003">Cell membrane</keyword>